<evidence type="ECO:0000256" key="1">
    <source>
        <dbReference type="SAM" id="MobiDB-lite"/>
    </source>
</evidence>
<dbReference type="Gene3D" id="3.30.420.10">
    <property type="entry name" value="Ribonuclease H-like superfamily/Ribonuclease H"/>
    <property type="match status" value="1"/>
</dbReference>
<comment type="caution">
    <text evidence="3">The sequence shown here is derived from an EMBL/GenBank/DDBJ whole genome shotgun (WGS) entry which is preliminary data.</text>
</comment>
<accession>A0A1F5AAY2</accession>
<feature type="compositionally biased region" description="Basic and acidic residues" evidence="1">
    <location>
        <begin position="20"/>
        <end position="29"/>
    </location>
</feature>
<feature type="compositionally biased region" description="Polar residues" evidence="1">
    <location>
        <begin position="7"/>
        <end position="16"/>
    </location>
</feature>
<sequence>MEFVISWTKQSNQDPTPDQRGWKKDKPRKYTDQQEEKILSIYYKLKDDPSSFFCGASAIFNLWKSHYPLTLPPHLRYIGRVLKKHNLTEKIKRGKNKGASRYLLYPEYTILNTISQGSLLELDFIGKKFIQGRTEPINFLAFSLRGKHPLKHFIRVEEYNQEEVMTQLEEFITKFEKPYAVKMDNDFVFFGPSSKERFLSKVVLFLLLHNIIPIFTAPRKPWNQASIEGANSIFSRKFWNRCHFEAVSEIDGRLADFNLSYQRYLNYQRPDSFKENKNFSYCAYFIRKIYQEPESTKGYIQIGSKRIILDPSYINLFTLSKWDLEKEILYIYIQREKQFDSKVPSFYLQLVKEIPFEINKASDKKVVDFYLSYNP</sequence>
<gene>
    <name evidence="3" type="ORF">A2V47_00730</name>
</gene>
<dbReference type="GO" id="GO:0015074">
    <property type="term" value="P:DNA integration"/>
    <property type="evidence" value="ECO:0007669"/>
    <property type="project" value="InterPro"/>
</dbReference>
<protein>
    <recommendedName>
        <fullName evidence="2">Integrase catalytic domain-containing protein</fullName>
    </recommendedName>
</protein>
<dbReference type="InterPro" id="IPR001584">
    <property type="entry name" value="Integrase_cat-core"/>
</dbReference>
<reference evidence="3 4" key="1">
    <citation type="journal article" date="2016" name="Nat. Commun.">
        <title>Thousands of microbial genomes shed light on interconnected biogeochemical processes in an aquifer system.</title>
        <authorList>
            <person name="Anantharaman K."/>
            <person name="Brown C.T."/>
            <person name="Hug L.A."/>
            <person name="Sharon I."/>
            <person name="Castelle C.J."/>
            <person name="Probst A.J."/>
            <person name="Thomas B.C."/>
            <person name="Singh A."/>
            <person name="Wilkins M.J."/>
            <person name="Karaoz U."/>
            <person name="Brodie E.L."/>
            <person name="Williams K.H."/>
            <person name="Hubbard S.S."/>
            <person name="Banfield J.F."/>
        </authorList>
    </citation>
    <scope>NUCLEOTIDE SEQUENCE [LARGE SCALE GENOMIC DNA]</scope>
</reference>
<name>A0A1F5AAY2_9BACT</name>
<feature type="region of interest" description="Disordered" evidence="1">
    <location>
        <begin position="6"/>
        <end position="29"/>
    </location>
</feature>
<organism evidence="3 4">
    <name type="scientific">Candidatus Sediminicultor quintus</name>
    <dbReference type="NCBI Taxonomy" id="1797291"/>
    <lineage>
        <taxon>Bacteria</taxon>
        <taxon>Pseudomonadati</taxon>
        <taxon>Atribacterota</taxon>
        <taxon>Candidatus Phoenicimicrobiia</taxon>
        <taxon>Candidatus Pheonicimicrobiales</taxon>
        <taxon>Candidatus Phoenicimicrobiaceae</taxon>
        <taxon>Candidatus Sediminicultor</taxon>
    </lineage>
</organism>
<evidence type="ECO:0000259" key="2">
    <source>
        <dbReference type="PROSITE" id="PS50994"/>
    </source>
</evidence>
<dbReference type="EMBL" id="MEYH01000049">
    <property type="protein sequence ID" value="OGD15699.1"/>
    <property type="molecule type" value="Genomic_DNA"/>
</dbReference>
<feature type="domain" description="Integrase catalytic" evidence="2">
    <location>
        <begin position="102"/>
        <end position="289"/>
    </location>
</feature>
<dbReference type="InterPro" id="IPR036397">
    <property type="entry name" value="RNaseH_sf"/>
</dbReference>
<proteinExistence type="predicted"/>
<dbReference type="SUPFAM" id="SSF53098">
    <property type="entry name" value="Ribonuclease H-like"/>
    <property type="match status" value="1"/>
</dbReference>
<evidence type="ECO:0000313" key="3">
    <source>
        <dbReference type="EMBL" id="OGD15699.1"/>
    </source>
</evidence>
<dbReference type="GO" id="GO:0003676">
    <property type="term" value="F:nucleic acid binding"/>
    <property type="evidence" value="ECO:0007669"/>
    <property type="project" value="InterPro"/>
</dbReference>
<dbReference type="AlphaFoldDB" id="A0A1F5AAY2"/>
<dbReference type="InterPro" id="IPR012337">
    <property type="entry name" value="RNaseH-like_sf"/>
</dbReference>
<dbReference type="Proteomes" id="UP000177701">
    <property type="component" value="Unassembled WGS sequence"/>
</dbReference>
<dbReference type="PROSITE" id="PS50994">
    <property type="entry name" value="INTEGRASE"/>
    <property type="match status" value="1"/>
</dbReference>
<evidence type="ECO:0000313" key="4">
    <source>
        <dbReference type="Proteomes" id="UP000177701"/>
    </source>
</evidence>